<name>A0A1H1LL32_9ACTN</name>
<dbReference type="InterPro" id="IPR008928">
    <property type="entry name" value="6-hairpin_glycosidase_sf"/>
</dbReference>
<evidence type="ECO:0000313" key="1">
    <source>
        <dbReference type="EMBL" id="SDR75208.1"/>
    </source>
</evidence>
<organism evidence="1 2">
    <name type="scientific">Friedmanniella luteola</name>
    <dbReference type="NCBI Taxonomy" id="546871"/>
    <lineage>
        <taxon>Bacteria</taxon>
        <taxon>Bacillati</taxon>
        <taxon>Actinomycetota</taxon>
        <taxon>Actinomycetes</taxon>
        <taxon>Propionibacteriales</taxon>
        <taxon>Nocardioidaceae</taxon>
        <taxon>Friedmanniella</taxon>
    </lineage>
</organism>
<dbReference type="Gene3D" id="1.50.10.10">
    <property type="match status" value="1"/>
</dbReference>
<dbReference type="InterPro" id="IPR012341">
    <property type="entry name" value="6hp_glycosidase-like_sf"/>
</dbReference>
<sequence length="424" mass="43230">MALGLAVVSVYGLCGPAAVGRATRDRVIPLDALTLGVGADGRVQPVHDVADLVPGSRVLAGTPATADALRAERAWSAAGTVPSVPELAGSTLVSDALLDLRTLGLGTGVPVAGWPPPWRHVWPRDSALAAAALARTGHPADAEAVLTFLQRVQPPSGVFAARYAPDASGVPDDRGDQLDGTGWALWALAVVADAGPAEERAALVQRYRGLLDRSTTAAQAAVDDGRRLPPAGPDYWERPERRPTLATAALLRAGLEAAGRLYALAGDDPAADAAGAAAGRLAATVSARFADDGFPRHPGGPASSVDLGVVFLLPPFAAHPDPDAVAAYRSAPRAMLRPAGGLAPGGSWRDDGISWTTSTSSYALAAASVGDRDTAVAWLRWLDDHRTAAGSLPEKVLADGRPAAVAPLAWASAAVVLSAVALEG</sequence>
<keyword evidence="2" id="KW-1185">Reference proteome</keyword>
<dbReference type="EMBL" id="LT629749">
    <property type="protein sequence ID" value="SDR75208.1"/>
    <property type="molecule type" value="Genomic_DNA"/>
</dbReference>
<dbReference type="Proteomes" id="UP000199092">
    <property type="component" value="Chromosome I"/>
</dbReference>
<dbReference type="PANTHER" id="PTHR31616">
    <property type="entry name" value="TREHALASE"/>
    <property type="match status" value="1"/>
</dbReference>
<gene>
    <name evidence="1" type="ORF">SAMN04488543_0330</name>
</gene>
<dbReference type="GO" id="GO:0005975">
    <property type="term" value="P:carbohydrate metabolic process"/>
    <property type="evidence" value="ECO:0007669"/>
    <property type="project" value="InterPro"/>
</dbReference>
<accession>A0A1H1LL32</accession>
<dbReference type="GO" id="GO:0004553">
    <property type="term" value="F:hydrolase activity, hydrolyzing O-glycosyl compounds"/>
    <property type="evidence" value="ECO:0007669"/>
    <property type="project" value="TreeGrafter"/>
</dbReference>
<proteinExistence type="predicted"/>
<dbReference type="STRING" id="546871.SAMN04488543_0330"/>
<dbReference type="SUPFAM" id="SSF48208">
    <property type="entry name" value="Six-hairpin glycosidases"/>
    <property type="match status" value="1"/>
</dbReference>
<dbReference type="PANTHER" id="PTHR31616:SF0">
    <property type="entry name" value="GLUCAN 1,4-ALPHA-GLUCOSIDASE"/>
    <property type="match status" value="1"/>
</dbReference>
<evidence type="ECO:0008006" key="3">
    <source>
        <dbReference type="Google" id="ProtNLM"/>
    </source>
</evidence>
<protein>
    <recommendedName>
        <fullName evidence="3">Glucoamylase (Glucan-1,4-alpha-glucosidase), GH15 family</fullName>
    </recommendedName>
</protein>
<evidence type="ECO:0000313" key="2">
    <source>
        <dbReference type="Proteomes" id="UP000199092"/>
    </source>
</evidence>
<dbReference type="AlphaFoldDB" id="A0A1H1LL32"/>
<reference evidence="1 2" key="1">
    <citation type="submission" date="2016-10" db="EMBL/GenBank/DDBJ databases">
        <authorList>
            <person name="de Groot N.N."/>
        </authorList>
    </citation>
    <scope>NUCLEOTIDE SEQUENCE [LARGE SCALE GENOMIC DNA]</scope>
    <source>
        <strain evidence="1 2">DSM 21741</strain>
    </source>
</reference>